<proteinExistence type="inferred from homology"/>
<keyword evidence="4" id="KW-0249">Electron transport</keyword>
<keyword evidence="6" id="KW-0411">Iron-sulfur</keyword>
<sequence length="67" mass="7502">MYVCLCKGVSDHKIREVVQQGARSFREVREQTGCATQCGKCACMAKTITREAVTREMMPLEDLAYAV</sequence>
<dbReference type="PANTHER" id="PTHR37424">
    <property type="entry name" value="BACTERIOFERRITIN-ASSOCIATED FERREDOXIN"/>
    <property type="match status" value="1"/>
</dbReference>
<keyword evidence="3" id="KW-0479">Metal-binding</keyword>
<feature type="domain" description="BFD-like [2Fe-2S]-binding" evidence="10">
    <location>
        <begin position="2"/>
        <end position="48"/>
    </location>
</feature>
<keyword evidence="1" id="KW-0813">Transport</keyword>
<dbReference type="OrthoDB" id="9815350at2"/>
<keyword evidence="12" id="KW-1185">Reference proteome</keyword>
<dbReference type="GO" id="GO:0046872">
    <property type="term" value="F:metal ion binding"/>
    <property type="evidence" value="ECO:0007669"/>
    <property type="project" value="UniProtKB-KW"/>
</dbReference>
<dbReference type="RefSeq" id="WP_024952939.1">
    <property type="nucleotide sequence ID" value="NZ_CAWOWR010000076.1"/>
</dbReference>
<name>A0A558HUT4_9GAMM</name>
<dbReference type="STRING" id="553385.GCA_000591415_03122"/>
<dbReference type="PANTHER" id="PTHR37424:SF1">
    <property type="entry name" value="BACTERIOFERRITIN-ASSOCIATED FERREDOXIN"/>
    <property type="match status" value="1"/>
</dbReference>
<dbReference type="InterPro" id="IPR052371">
    <property type="entry name" value="BFD-associated_ferredoxin"/>
</dbReference>
<evidence type="ECO:0000256" key="9">
    <source>
        <dbReference type="ARBA" id="ARBA00046332"/>
    </source>
</evidence>
<evidence type="ECO:0000256" key="4">
    <source>
        <dbReference type="ARBA" id="ARBA00022982"/>
    </source>
</evidence>
<evidence type="ECO:0000313" key="12">
    <source>
        <dbReference type="Proteomes" id="UP000319941"/>
    </source>
</evidence>
<comment type="similarity">
    <text evidence="9">Belongs to the Bfd family.</text>
</comment>
<evidence type="ECO:0000313" key="11">
    <source>
        <dbReference type="EMBL" id="TVU72866.1"/>
    </source>
</evidence>
<dbReference type="AlphaFoldDB" id="A0A558HUT4"/>
<dbReference type="EMBL" id="VNFH01000002">
    <property type="protein sequence ID" value="TVU72866.1"/>
    <property type="molecule type" value="Genomic_DNA"/>
</dbReference>
<evidence type="ECO:0000256" key="7">
    <source>
        <dbReference type="ARBA" id="ARBA00034078"/>
    </source>
</evidence>
<keyword evidence="2" id="KW-0001">2Fe-2S</keyword>
<dbReference type="GO" id="GO:0051537">
    <property type="term" value="F:2 iron, 2 sulfur cluster binding"/>
    <property type="evidence" value="ECO:0007669"/>
    <property type="project" value="UniProtKB-KW"/>
</dbReference>
<gene>
    <name evidence="11" type="ORF">FQP86_04215</name>
</gene>
<dbReference type="Proteomes" id="UP000319941">
    <property type="component" value="Unassembled WGS sequence"/>
</dbReference>
<evidence type="ECO:0000256" key="5">
    <source>
        <dbReference type="ARBA" id="ARBA00023004"/>
    </source>
</evidence>
<comment type="caution">
    <text evidence="11">The sequence shown here is derived from an EMBL/GenBank/DDBJ whole genome shotgun (WGS) entry which is preliminary data.</text>
</comment>
<organism evidence="11 12">
    <name type="scientific">Cobetia crustatorum</name>
    <dbReference type="NCBI Taxonomy" id="553385"/>
    <lineage>
        <taxon>Bacteria</taxon>
        <taxon>Pseudomonadati</taxon>
        <taxon>Pseudomonadota</taxon>
        <taxon>Gammaproteobacteria</taxon>
        <taxon>Oceanospirillales</taxon>
        <taxon>Halomonadaceae</taxon>
        <taxon>Cobetia</taxon>
    </lineage>
</organism>
<evidence type="ECO:0000259" key="10">
    <source>
        <dbReference type="Pfam" id="PF04324"/>
    </source>
</evidence>
<dbReference type="Gene3D" id="1.10.10.1100">
    <property type="entry name" value="BFD-like [2Fe-2S]-binding domain"/>
    <property type="match status" value="1"/>
</dbReference>
<evidence type="ECO:0000256" key="8">
    <source>
        <dbReference type="ARBA" id="ARBA00039386"/>
    </source>
</evidence>
<dbReference type="CDD" id="cd19945">
    <property type="entry name" value="Fer2_BFD"/>
    <property type="match status" value="1"/>
</dbReference>
<dbReference type="InterPro" id="IPR041854">
    <property type="entry name" value="BFD-like_2Fe2S-bd_dom_sf"/>
</dbReference>
<evidence type="ECO:0000256" key="6">
    <source>
        <dbReference type="ARBA" id="ARBA00023014"/>
    </source>
</evidence>
<comment type="cofactor">
    <cofactor evidence="7">
        <name>[2Fe-2S] cluster</name>
        <dbReference type="ChEBI" id="CHEBI:190135"/>
    </cofactor>
</comment>
<dbReference type="InterPro" id="IPR007419">
    <property type="entry name" value="BFD-like_2Fe2S-bd_dom"/>
</dbReference>
<evidence type="ECO:0000256" key="1">
    <source>
        <dbReference type="ARBA" id="ARBA00022448"/>
    </source>
</evidence>
<keyword evidence="5" id="KW-0408">Iron</keyword>
<dbReference type="Pfam" id="PF04324">
    <property type="entry name" value="Fer2_BFD"/>
    <property type="match status" value="1"/>
</dbReference>
<accession>A0A558HUT4</accession>
<evidence type="ECO:0000256" key="3">
    <source>
        <dbReference type="ARBA" id="ARBA00022723"/>
    </source>
</evidence>
<protein>
    <recommendedName>
        <fullName evidence="8">Bacterioferritin-associated ferredoxin</fullName>
    </recommendedName>
</protein>
<evidence type="ECO:0000256" key="2">
    <source>
        <dbReference type="ARBA" id="ARBA00022714"/>
    </source>
</evidence>
<reference evidence="11 12" key="1">
    <citation type="submission" date="2019-07" db="EMBL/GenBank/DDBJ databases">
        <title>Diversity of Bacteria from Kongsfjorden, Arctic.</title>
        <authorList>
            <person name="Yu Y."/>
        </authorList>
    </citation>
    <scope>NUCLEOTIDE SEQUENCE [LARGE SCALE GENOMIC DNA]</scope>
    <source>
        <strain evidence="11 12">SM1923</strain>
    </source>
</reference>